<dbReference type="Proteomes" id="UP000694411">
    <property type="component" value="Chromosome 16"/>
</dbReference>
<reference evidence="1" key="2">
    <citation type="submission" date="2025-08" db="UniProtKB">
        <authorList>
            <consortium name="Ensembl"/>
        </authorList>
    </citation>
    <scope>IDENTIFICATION</scope>
</reference>
<evidence type="ECO:0000313" key="1">
    <source>
        <dbReference type="Ensembl" id="ENSTGEP00000016254.1"/>
    </source>
</evidence>
<dbReference type="Ensembl" id="ENSTGET00000019447.1">
    <property type="protein sequence ID" value="ENSTGEP00000016254.1"/>
    <property type="gene ID" value="ENSTGEG00000013151.1"/>
</dbReference>
<dbReference type="AlphaFoldDB" id="A0A8D2F8A5"/>
<protein>
    <submittedName>
        <fullName evidence="1">Uncharacterized protein</fullName>
    </submittedName>
</protein>
<sequence length="80" mass="9122">MFKLCMPPHLANFCIFSRDRVSLCWPGWCDPPLLAVPGCLTWSFRQETYQTISSLRLEALWLVGSVPDLLTVESSIYSVQ</sequence>
<organism evidence="1 2">
    <name type="scientific">Theropithecus gelada</name>
    <name type="common">Gelada baboon</name>
    <dbReference type="NCBI Taxonomy" id="9565"/>
    <lineage>
        <taxon>Eukaryota</taxon>
        <taxon>Metazoa</taxon>
        <taxon>Chordata</taxon>
        <taxon>Craniata</taxon>
        <taxon>Vertebrata</taxon>
        <taxon>Euteleostomi</taxon>
        <taxon>Mammalia</taxon>
        <taxon>Eutheria</taxon>
        <taxon>Euarchontoglires</taxon>
        <taxon>Primates</taxon>
        <taxon>Haplorrhini</taxon>
        <taxon>Catarrhini</taxon>
        <taxon>Cercopithecidae</taxon>
        <taxon>Cercopithecinae</taxon>
        <taxon>Theropithecus</taxon>
    </lineage>
</organism>
<reference evidence="1" key="1">
    <citation type="submission" date="2018-05" db="EMBL/GenBank/DDBJ databases">
        <title>Whole genome of Theropithecus gelada.</title>
        <authorList>
            <person name="Chiou K.L."/>
            <person name="Snyder-Mackler N."/>
        </authorList>
    </citation>
    <scope>NUCLEOTIDE SEQUENCE [LARGE SCALE GENOMIC DNA]</scope>
</reference>
<name>A0A8D2F8A5_THEGE</name>
<reference evidence="1" key="3">
    <citation type="submission" date="2025-09" db="UniProtKB">
        <authorList>
            <consortium name="Ensembl"/>
        </authorList>
    </citation>
    <scope>IDENTIFICATION</scope>
</reference>
<keyword evidence="2" id="KW-1185">Reference proteome</keyword>
<proteinExistence type="predicted"/>
<evidence type="ECO:0000313" key="2">
    <source>
        <dbReference type="Proteomes" id="UP000694411"/>
    </source>
</evidence>
<accession>A0A8D2F8A5</accession>